<dbReference type="RefSeq" id="WP_176577088.1">
    <property type="nucleotide sequence ID" value="NZ_CBDRGH010000007.1"/>
</dbReference>
<evidence type="ECO:0000313" key="1">
    <source>
        <dbReference type="EMBL" id="QKZ21476.1"/>
    </source>
</evidence>
<reference evidence="1 2" key="1">
    <citation type="submission" date="2020-06" db="EMBL/GenBank/DDBJ databases">
        <title>Genome mining for natural products.</title>
        <authorList>
            <person name="Zhang B."/>
            <person name="Shi J."/>
            <person name="Ge H."/>
        </authorList>
    </citation>
    <scope>NUCLEOTIDE SEQUENCE [LARGE SCALE GENOMIC DNA]</scope>
    <source>
        <strain evidence="1 2">NA02069</strain>
    </source>
</reference>
<accession>A0A7H8TDC3</accession>
<dbReference type="Proteomes" id="UP000509418">
    <property type="component" value="Chromosome"/>
</dbReference>
<dbReference type="EMBL" id="CP056041">
    <property type="protein sequence ID" value="QKZ21476.1"/>
    <property type="molecule type" value="Genomic_DNA"/>
</dbReference>
<proteinExistence type="predicted"/>
<sequence length="57" mass="6263">MVRETSDAARAGDDTAIRALLTRLAPVADTITLLLLRYRLGLRGQQMNASPSHERTV</sequence>
<keyword evidence="2" id="KW-1185">Reference proteome</keyword>
<gene>
    <name evidence="1" type="ORF">HUT05_31555</name>
</gene>
<protein>
    <submittedName>
        <fullName evidence="1">Uncharacterized protein</fullName>
    </submittedName>
</protein>
<dbReference type="AlphaFoldDB" id="A0A7H8TDC3"/>
<evidence type="ECO:0000313" key="2">
    <source>
        <dbReference type="Proteomes" id="UP000509418"/>
    </source>
</evidence>
<organism evidence="1 2">
    <name type="scientific">Streptomyces chartreusis</name>
    <dbReference type="NCBI Taxonomy" id="1969"/>
    <lineage>
        <taxon>Bacteria</taxon>
        <taxon>Bacillati</taxon>
        <taxon>Actinomycetota</taxon>
        <taxon>Actinomycetes</taxon>
        <taxon>Kitasatosporales</taxon>
        <taxon>Streptomycetaceae</taxon>
        <taxon>Streptomyces</taxon>
    </lineage>
</organism>
<name>A0A7H8TDC3_STRCX</name>